<proteinExistence type="predicted"/>
<comment type="caution">
    <text evidence="1">The sequence shown here is derived from an EMBL/GenBank/DDBJ whole genome shotgun (WGS) entry which is preliminary data.</text>
</comment>
<dbReference type="EMBL" id="CM011681">
    <property type="protein sequence ID" value="TMS15907.1"/>
    <property type="molecule type" value="Genomic_DNA"/>
</dbReference>
<accession>A0ACD3R8K0</accession>
<organism evidence="1 2">
    <name type="scientific">Larimichthys crocea</name>
    <name type="common">Large yellow croaker</name>
    <name type="synonym">Pseudosciaena crocea</name>
    <dbReference type="NCBI Taxonomy" id="215358"/>
    <lineage>
        <taxon>Eukaryota</taxon>
        <taxon>Metazoa</taxon>
        <taxon>Chordata</taxon>
        <taxon>Craniata</taxon>
        <taxon>Vertebrata</taxon>
        <taxon>Euteleostomi</taxon>
        <taxon>Actinopterygii</taxon>
        <taxon>Neopterygii</taxon>
        <taxon>Teleostei</taxon>
        <taxon>Neoteleostei</taxon>
        <taxon>Acanthomorphata</taxon>
        <taxon>Eupercaria</taxon>
        <taxon>Sciaenidae</taxon>
        <taxon>Larimichthys</taxon>
    </lineage>
</organism>
<sequence>MDRNILLAATGDRSGQICFYQSLQGCNVRQSKSKIQHIQTSLALFKISLYHYVLPPELQSANELVSAAVVRTDLELLFVGQFSSQTHHRAVRQTDRQMKFNMKLLQMSWNTRTPLAHISGSCFESNMQEVLCCKRLQVNSDWPSTTKQLRVKTKQALNASEEIIIIIIKKKKLTSASMQSESGIVPDFEVEEEFQEEPKTYYELKSQPLKNSSPSDQHGSSKPPLSSSAMTSRILLRQQLMREQLQEQERREQQRQQASQYPQTTAAQTPAINVSVPTSLPPAAQVPMEVLKVQTHLENPTKYHIQRSQQQQVKRYLGKLGSQVLSLPCPNQSSDRGGMPPGPGNSAPNSPMALLTLNANCEKEMDDVIDDIISLESSYSDDILGLMDPGLQMANTIPVPANLMDMYGNQGMSQQGLPISNSCPANLPNIKREYSVSQSPAIMHMLDKSGSCGKFDNYQRPEGFPVAEVRAMAKERQKKDNHNLIERRRRFNINDRIKELGTLIPKSNDPDMRWNKGTILKASVDYIRKLQREQQRAKELENRQKKLEHANRHLMLRIQELEMQARAHGLAIASSLCSPELGPRTIKQETALEDCHQDLYALHPQHQHHPACTPEQPGGGGTLDLNEGHSNFTEGHYSVHNKAGSKLNDILMEDTLSPVRGRDPLLSSVSPDTSKDSSRKSSVSMDENEQGC</sequence>
<evidence type="ECO:0000313" key="2">
    <source>
        <dbReference type="Proteomes" id="UP000793456"/>
    </source>
</evidence>
<keyword evidence="2" id="KW-1185">Reference proteome</keyword>
<protein>
    <submittedName>
        <fullName evidence="1">Uncharacterized protein</fullName>
    </submittedName>
</protein>
<name>A0ACD3R8K0_LARCR</name>
<dbReference type="Proteomes" id="UP000793456">
    <property type="component" value="Chromosome VIII"/>
</dbReference>
<evidence type="ECO:0000313" key="1">
    <source>
        <dbReference type="EMBL" id="TMS15907.1"/>
    </source>
</evidence>
<gene>
    <name evidence="1" type="ORF">E3U43_013200</name>
</gene>
<reference evidence="1" key="1">
    <citation type="submission" date="2018-11" db="EMBL/GenBank/DDBJ databases">
        <title>The sequence and de novo assembly of Larimichthys crocea genome using PacBio and Hi-C technologies.</title>
        <authorList>
            <person name="Xu P."/>
            <person name="Chen B."/>
            <person name="Zhou Z."/>
            <person name="Ke Q."/>
            <person name="Wu Y."/>
            <person name="Bai H."/>
            <person name="Pu F."/>
        </authorList>
    </citation>
    <scope>NUCLEOTIDE SEQUENCE</scope>
    <source>
        <tissue evidence="1">Muscle</tissue>
    </source>
</reference>